<organism evidence="3 4">
    <name type="scientific">Rehaibacterium terrae</name>
    <dbReference type="NCBI Taxonomy" id="1341696"/>
    <lineage>
        <taxon>Bacteria</taxon>
        <taxon>Pseudomonadati</taxon>
        <taxon>Pseudomonadota</taxon>
        <taxon>Gammaproteobacteria</taxon>
        <taxon>Lysobacterales</taxon>
        <taxon>Lysobacteraceae</taxon>
        <taxon>Rehaibacterium</taxon>
    </lineage>
</organism>
<feature type="region of interest" description="Disordered" evidence="1">
    <location>
        <begin position="39"/>
        <end position="68"/>
    </location>
</feature>
<keyword evidence="4" id="KW-1185">Reference proteome</keyword>
<name>A0A7W8DEF1_9GAMM</name>
<protein>
    <submittedName>
        <fullName evidence="3">Uncharacterized protein</fullName>
    </submittedName>
</protein>
<feature type="transmembrane region" description="Helical" evidence="2">
    <location>
        <begin position="12"/>
        <end position="32"/>
    </location>
</feature>
<evidence type="ECO:0000256" key="1">
    <source>
        <dbReference type="SAM" id="MobiDB-lite"/>
    </source>
</evidence>
<dbReference type="AlphaFoldDB" id="A0A7W8DEF1"/>
<reference evidence="3 4" key="1">
    <citation type="submission" date="2020-08" db="EMBL/GenBank/DDBJ databases">
        <title>Genomic Encyclopedia of Type Strains, Phase IV (KMG-IV): sequencing the most valuable type-strain genomes for metagenomic binning, comparative biology and taxonomic classification.</title>
        <authorList>
            <person name="Goeker M."/>
        </authorList>
    </citation>
    <scope>NUCLEOTIDE SEQUENCE [LARGE SCALE GENOMIC DNA]</scope>
    <source>
        <strain evidence="3 4">DSM 25897</strain>
    </source>
</reference>
<evidence type="ECO:0000256" key="2">
    <source>
        <dbReference type="SAM" id="Phobius"/>
    </source>
</evidence>
<feature type="compositionally biased region" description="Basic and acidic residues" evidence="1">
    <location>
        <begin position="39"/>
        <end position="49"/>
    </location>
</feature>
<dbReference type="EMBL" id="JACHHX010000010">
    <property type="protein sequence ID" value="MBB5015706.1"/>
    <property type="molecule type" value="Genomic_DNA"/>
</dbReference>
<keyword evidence="2" id="KW-0472">Membrane</keyword>
<gene>
    <name evidence="3" type="ORF">HNQ58_001614</name>
</gene>
<comment type="caution">
    <text evidence="3">The sequence shown here is derived from an EMBL/GenBank/DDBJ whole genome shotgun (WGS) entry which is preliminary data.</text>
</comment>
<evidence type="ECO:0000313" key="4">
    <source>
        <dbReference type="Proteomes" id="UP000519004"/>
    </source>
</evidence>
<evidence type="ECO:0000313" key="3">
    <source>
        <dbReference type="EMBL" id="MBB5015706.1"/>
    </source>
</evidence>
<proteinExistence type="predicted"/>
<accession>A0A7W8DEF1</accession>
<keyword evidence="2" id="KW-1133">Transmembrane helix</keyword>
<dbReference type="RefSeq" id="WP_183948383.1">
    <property type="nucleotide sequence ID" value="NZ_JACHHX010000010.1"/>
</dbReference>
<keyword evidence="2" id="KW-0812">Transmembrane</keyword>
<feature type="compositionally biased region" description="Polar residues" evidence="1">
    <location>
        <begin position="50"/>
        <end position="59"/>
    </location>
</feature>
<sequence>MNFAGPTTLLLGPLSGLVITVILYLAGCNLLLSRELKQVRARMESHQHAETSGNTTPNGHQEREASPS</sequence>
<dbReference type="Proteomes" id="UP000519004">
    <property type="component" value="Unassembled WGS sequence"/>
</dbReference>